<comment type="caution">
    <text evidence="2">The sequence shown here is derived from an EMBL/GenBank/DDBJ whole genome shotgun (WGS) entry which is preliminary data.</text>
</comment>
<dbReference type="Pfam" id="PF07883">
    <property type="entry name" value="Cupin_2"/>
    <property type="match status" value="1"/>
</dbReference>
<dbReference type="InterPro" id="IPR011051">
    <property type="entry name" value="RmlC_Cupin_sf"/>
</dbReference>
<reference evidence="2" key="1">
    <citation type="submission" date="2020-11" db="EMBL/GenBank/DDBJ databases">
        <title>Agrobacterium vitis strain K377 genome.</title>
        <authorList>
            <person name="Xi H."/>
        </authorList>
    </citation>
    <scope>NUCLEOTIDE SEQUENCE</scope>
    <source>
        <strain evidence="2">K377</strain>
    </source>
</reference>
<dbReference type="InterPro" id="IPR014710">
    <property type="entry name" value="RmlC-like_jellyroll"/>
</dbReference>
<dbReference type="SUPFAM" id="SSF51182">
    <property type="entry name" value="RmlC-like cupins"/>
    <property type="match status" value="1"/>
</dbReference>
<sequence>MEEQPAMDTDFVRTFPVVEAGHGVTRQVLSDSPDLMVVKFTFAKGAEGLRHHHPHVQSTYVQSGRFEFSIGDETFTVGPGDSFVIPSLAFHGCRAIDPGVLIDTFTPRRDDFL</sequence>
<dbReference type="AlphaFoldDB" id="A0AAE2RDW4"/>
<gene>
    <name evidence="2" type="ORF">IEI95_011510</name>
</gene>
<dbReference type="InterPro" id="IPR052535">
    <property type="entry name" value="Bacilysin_H2HPP_isomerase"/>
</dbReference>
<dbReference type="InterPro" id="IPR013096">
    <property type="entry name" value="Cupin_2"/>
</dbReference>
<evidence type="ECO:0000259" key="1">
    <source>
        <dbReference type="Pfam" id="PF07883"/>
    </source>
</evidence>
<evidence type="ECO:0000313" key="2">
    <source>
        <dbReference type="EMBL" id="MBF2714836.1"/>
    </source>
</evidence>
<dbReference type="InterPro" id="IPR025499">
    <property type="entry name" value="KdgF"/>
</dbReference>
<dbReference type="Proteomes" id="UP000655037">
    <property type="component" value="Unassembled WGS sequence"/>
</dbReference>
<organism evidence="2 3">
    <name type="scientific">Agrobacterium vitis</name>
    <name type="common">Rhizobium vitis</name>
    <dbReference type="NCBI Taxonomy" id="373"/>
    <lineage>
        <taxon>Bacteria</taxon>
        <taxon>Pseudomonadati</taxon>
        <taxon>Pseudomonadota</taxon>
        <taxon>Alphaproteobacteria</taxon>
        <taxon>Hyphomicrobiales</taxon>
        <taxon>Rhizobiaceae</taxon>
        <taxon>Rhizobium/Agrobacterium group</taxon>
        <taxon>Agrobacterium</taxon>
    </lineage>
</organism>
<dbReference type="PANTHER" id="PTHR40112:SF1">
    <property type="entry name" value="H2HPP ISOMERASE"/>
    <property type="match status" value="1"/>
</dbReference>
<accession>A0AAE2RDW4</accession>
<name>A0AAE2RDW4_AGRVI</name>
<dbReference type="EMBL" id="JACXXJ020000005">
    <property type="protein sequence ID" value="MBF2714836.1"/>
    <property type="molecule type" value="Genomic_DNA"/>
</dbReference>
<feature type="domain" description="Cupin type-2" evidence="1">
    <location>
        <begin position="40"/>
        <end position="102"/>
    </location>
</feature>
<dbReference type="PIRSF" id="PIRSF029883">
    <property type="entry name" value="KdgF"/>
    <property type="match status" value="1"/>
</dbReference>
<evidence type="ECO:0000313" key="3">
    <source>
        <dbReference type="Proteomes" id="UP000655037"/>
    </source>
</evidence>
<dbReference type="CDD" id="cd02238">
    <property type="entry name" value="cupin_KdgF"/>
    <property type="match status" value="1"/>
</dbReference>
<protein>
    <submittedName>
        <fullName evidence="2">Cupin domain-containing protein</fullName>
    </submittedName>
</protein>
<dbReference type="Gene3D" id="2.60.120.10">
    <property type="entry name" value="Jelly Rolls"/>
    <property type="match status" value="1"/>
</dbReference>
<proteinExistence type="predicted"/>
<dbReference type="PANTHER" id="PTHR40112">
    <property type="entry name" value="H2HPP ISOMERASE"/>
    <property type="match status" value="1"/>
</dbReference>